<evidence type="ECO:0000313" key="2">
    <source>
        <dbReference type="Proteomes" id="UP000256478"/>
    </source>
</evidence>
<protein>
    <submittedName>
        <fullName evidence="1">Uncharacterized protein</fullName>
    </submittedName>
</protein>
<name>A0A3E0TQA0_9GAMM</name>
<proteinExistence type="predicted"/>
<reference evidence="1 2" key="1">
    <citation type="submission" date="2018-08" db="EMBL/GenBank/DDBJ databases">
        <title>Thalassotalea euphylliae genome.</title>
        <authorList>
            <person name="Summers S."/>
            <person name="Rice S.A."/>
            <person name="Freckelton M.L."/>
            <person name="Nedved B.T."/>
            <person name="Hadfield M.G."/>
        </authorList>
    </citation>
    <scope>NUCLEOTIDE SEQUENCE [LARGE SCALE GENOMIC DNA]</scope>
    <source>
        <strain evidence="1 2">H1</strain>
    </source>
</reference>
<dbReference type="OrthoDB" id="7573881at2"/>
<gene>
    <name evidence="1" type="ORF">DXX93_08565</name>
</gene>
<dbReference type="Pfam" id="PF24154">
    <property type="entry name" value="Tis1_ImmP"/>
    <property type="match status" value="1"/>
</dbReference>
<evidence type="ECO:0000313" key="1">
    <source>
        <dbReference type="EMBL" id="REL26623.1"/>
    </source>
</evidence>
<organism evidence="1 2">
    <name type="scientific">Thalassotalea euphylliae</name>
    <dbReference type="NCBI Taxonomy" id="1655234"/>
    <lineage>
        <taxon>Bacteria</taxon>
        <taxon>Pseudomonadati</taxon>
        <taxon>Pseudomonadota</taxon>
        <taxon>Gammaproteobacteria</taxon>
        <taxon>Alteromonadales</taxon>
        <taxon>Colwelliaceae</taxon>
        <taxon>Thalassotalea</taxon>
    </lineage>
</organism>
<comment type="caution">
    <text evidence="1">The sequence shown here is derived from an EMBL/GenBank/DDBJ whole genome shotgun (WGS) entry which is preliminary data.</text>
</comment>
<dbReference type="InterPro" id="IPR056206">
    <property type="entry name" value="Tis1_ImmP"/>
</dbReference>
<accession>A0A3E0TQA0</accession>
<sequence>MAIKTGEYLNSTDIYIDYEYEDVMFRRMSADGSIHRKFYGETECKELLSFDNKLFNDALLYGELITEEQYAKGKAVEKS</sequence>
<dbReference type="RefSeq" id="WP_116007735.1">
    <property type="nucleotide sequence ID" value="NZ_QUOU01000001.1"/>
</dbReference>
<dbReference type="EMBL" id="QUOU01000001">
    <property type="protein sequence ID" value="REL26623.1"/>
    <property type="molecule type" value="Genomic_DNA"/>
</dbReference>
<dbReference type="AlphaFoldDB" id="A0A3E0TQA0"/>
<dbReference type="Proteomes" id="UP000256478">
    <property type="component" value="Unassembled WGS sequence"/>
</dbReference>